<proteinExistence type="predicted"/>
<dbReference type="Proteomes" id="UP001377567">
    <property type="component" value="Unassembled WGS sequence"/>
</dbReference>
<reference evidence="9 10" key="1">
    <citation type="journal article" date="2023" name="Elife">
        <title>Identification of key yeast species and microbe-microbe interactions impacting larval growth of Drosophila in the wild.</title>
        <authorList>
            <person name="Mure A."/>
            <person name="Sugiura Y."/>
            <person name="Maeda R."/>
            <person name="Honda K."/>
            <person name="Sakurai N."/>
            <person name="Takahashi Y."/>
            <person name="Watada M."/>
            <person name="Katoh T."/>
            <person name="Gotoh A."/>
            <person name="Gotoh Y."/>
            <person name="Taniguchi I."/>
            <person name="Nakamura K."/>
            <person name="Hayashi T."/>
            <person name="Katayama T."/>
            <person name="Uemura T."/>
            <person name="Hattori Y."/>
        </authorList>
    </citation>
    <scope>NUCLEOTIDE SEQUENCE [LARGE SCALE GENOMIC DNA]</scope>
    <source>
        <strain evidence="9 10">KH-74</strain>
    </source>
</reference>
<sequence length="272" mass="30156">MQSLQLAHRLENKNVLLVGAGEVAVTRMPKLLPTGCKLTIVSPSFHRKIRESFPGDIPGEQGGIAVNADWDSHSQQTFRIVNDTYRPEHLSLEPHWHIVLVCISDHSASRAIHAQVQEHFGPQQLINVADVPPLCNFYFGANCTLAHDRLQVLVSSNGLSPRFAALVRDEIAQALAEKEELLEQAIEKLGDLRARIRTIACNSDDVAFRMSWIKVVTDAFGLQQCHRLDVDRLAHLFAQMYAEHSTATAAPPAVKLADFPQSDDLVALYSAE</sequence>
<feature type="domain" description="Siroheme biosynthesis protein Met8 C-terminal" evidence="7">
    <location>
        <begin position="182"/>
        <end position="245"/>
    </location>
</feature>
<evidence type="ECO:0000259" key="7">
    <source>
        <dbReference type="Pfam" id="PF14823"/>
    </source>
</evidence>
<dbReference type="InterPro" id="IPR028162">
    <property type="entry name" value="Met8_C"/>
</dbReference>
<keyword evidence="5" id="KW-0627">Porphyrin biosynthesis</keyword>
<dbReference type="EMBL" id="BTGD01000003">
    <property type="protein sequence ID" value="GMM54641.1"/>
    <property type="molecule type" value="Genomic_DNA"/>
</dbReference>
<feature type="domain" description="Siroheme synthase central" evidence="8">
    <location>
        <begin position="149"/>
        <end position="173"/>
    </location>
</feature>
<keyword evidence="10" id="KW-1185">Reference proteome</keyword>
<evidence type="ECO:0000313" key="10">
    <source>
        <dbReference type="Proteomes" id="UP001377567"/>
    </source>
</evidence>
<keyword evidence="4" id="KW-0520">NAD</keyword>
<feature type="coiled-coil region" evidence="6">
    <location>
        <begin position="164"/>
        <end position="195"/>
    </location>
</feature>
<comment type="pathway">
    <text evidence="1">Porphyrin-containing compound metabolism; siroheme biosynthesis; sirohydrochlorin from precorrin-2: step 1/1.</text>
</comment>
<evidence type="ECO:0000256" key="3">
    <source>
        <dbReference type="ARBA" id="ARBA00023002"/>
    </source>
</evidence>
<protein>
    <recommendedName>
        <fullName evidence="2">precorrin-2 dehydrogenase</fullName>
        <ecNumber evidence="2">1.3.1.76</ecNumber>
    </recommendedName>
</protein>
<dbReference type="GO" id="GO:0004325">
    <property type="term" value="F:ferrochelatase activity"/>
    <property type="evidence" value="ECO:0007669"/>
    <property type="project" value="InterPro"/>
</dbReference>
<accession>A0AAV5RVG7</accession>
<gene>
    <name evidence="9" type="ORF">DAKH74_012570</name>
</gene>
<evidence type="ECO:0000256" key="2">
    <source>
        <dbReference type="ARBA" id="ARBA00012400"/>
    </source>
</evidence>
<dbReference type="Gene3D" id="3.40.50.720">
    <property type="entry name" value="NAD(P)-binding Rossmann-like Domain"/>
    <property type="match status" value="1"/>
</dbReference>
<evidence type="ECO:0000256" key="1">
    <source>
        <dbReference type="ARBA" id="ARBA00005010"/>
    </source>
</evidence>
<dbReference type="InterPro" id="IPR028161">
    <property type="entry name" value="Met8-like"/>
</dbReference>
<dbReference type="Gene3D" id="3.30.160.110">
    <property type="entry name" value="Siroheme synthase, domain 2"/>
    <property type="match status" value="1"/>
</dbReference>
<evidence type="ECO:0000313" key="9">
    <source>
        <dbReference type="EMBL" id="GMM54641.1"/>
    </source>
</evidence>
<name>A0AAV5RVG7_MAUHU</name>
<evidence type="ECO:0000259" key="8">
    <source>
        <dbReference type="Pfam" id="PF14824"/>
    </source>
</evidence>
<dbReference type="PANTHER" id="PTHR35330">
    <property type="entry name" value="SIROHEME BIOSYNTHESIS PROTEIN MET8"/>
    <property type="match status" value="1"/>
</dbReference>
<keyword evidence="6" id="KW-0175">Coiled coil</keyword>
<dbReference type="Pfam" id="PF14824">
    <property type="entry name" value="Sirohm_synth_M"/>
    <property type="match status" value="1"/>
</dbReference>
<evidence type="ECO:0000256" key="4">
    <source>
        <dbReference type="ARBA" id="ARBA00023027"/>
    </source>
</evidence>
<dbReference type="GO" id="GO:0019354">
    <property type="term" value="P:siroheme biosynthetic process"/>
    <property type="evidence" value="ECO:0007669"/>
    <property type="project" value="InterPro"/>
</dbReference>
<dbReference type="Pfam" id="PF14823">
    <property type="entry name" value="Sirohm_synth_C"/>
    <property type="match status" value="1"/>
</dbReference>
<dbReference type="EC" id="1.3.1.76" evidence="2"/>
<organism evidence="9 10">
    <name type="scientific">Maudiozyma humilis</name>
    <name type="common">Sour dough yeast</name>
    <name type="synonym">Kazachstania humilis</name>
    <dbReference type="NCBI Taxonomy" id="51915"/>
    <lineage>
        <taxon>Eukaryota</taxon>
        <taxon>Fungi</taxon>
        <taxon>Dikarya</taxon>
        <taxon>Ascomycota</taxon>
        <taxon>Saccharomycotina</taxon>
        <taxon>Saccharomycetes</taxon>
        <taxon>Saccharomycetales</taxon>
        <taxon>Saccharomycetaceae</taxon>
        <taxon>Maudiozyma</taxon>
    </lineage>
</organism>
<dbReference type="Pfam" id="PF13241">
    <property type="entry name" value="NAD_binding_7"/>
    <property type="match status" value="1"/>
</dbReference>
<dbReference type="AlphaFoldDB" id="A0AAV5RVG7"/>
<dbReference type="GO" id="GO:0043115">
    <property type="term" value="F:precorrin-2 dehydrogenase activity"/>
    <property type="evidence" value="ECO:0007669"/>
    <property type="project" value="UniProtKB-EC"/>
</dbReference>
<evidence type="ECO:0000256" key="6">
    <source>
        <dbReference type="SAM" id="Coils"/>
    </source>
</evidence>
<dbReference type="InterPro" id="IPR028281">
    <property type="entry name" value="Sirohaem_synthase_central"/>
</dbReference>
<dbReference type="Gene3D" id="1.10.3280.10">
    <property type="entry name" value="Siroheme synthase, domain 3"/>
    <property type="match status" value="1"/>
</dbReference>
<evidence type="ECO:0000256" key="5">
    <source>
        <dbReference type="ARBA" id="ARBA00023244"/>
    </source>
</evidence>
<dbReference type="SUPFAM" id="SSF75615">
    <property type="entry name" value="Siroheme synthase middle domains-like"/>
    <property type="match status" value="1"/>
</dbReference>
<comment type="caution">
    <text evidence="9">The sequence shown here is derived from an EMBL/GenBank/DDBJ whole genome shotgun (WGS) entry which is preliminary data.</text>
</comment>
<dbReference type="InterPro" id="IPR036291">
    <property type="entry name" value="NAD(P)-bd_dom_sf"/>
</dbReference>
<keyword evidence="3" id="KW-0560">Oxidoreductase</keyword>
<dbReference type="PANTHER" id="PTHR35330:SF1">
    <property type="entry name" value="SIROHEME BIOSYNTHESIS PROTEIN MET8"/>
    <property type="match status" value="1"/>
</dbReference>
<dbReference type="SUPFAM" id="SSF51735">
    <property type="entry name" value="NAD(P)-binding Rossmann-fold domains"/>
    <property type="match status" value="1"/>
</dbReference>